<dbReference type="Pfam" id="PF06199">
    <property type="entry name" value="Phage_tail_2"/>
    <property type="match status" value="1"/>
</dbReference>
<protein>
    <submittedName>
        <fullName evidence="1">Tail tube protein</fullName>
    </submittedName>
</protein>
<sequence length="151" mass="15830">MAPPKTMSGKQLLVQIGDGAEPEVFAHDCLINTERGIAFAAETNRETIPDCDDPDAPGWSEITVSGQSATISGAGRLHTTSVSEWFDWFTSGEGKNVRVLLNGVSLANGGGHWAGVFKLTAWEVTGPETGRAAVSVTLESDGVVTWVDAAA</sequence>
<reference evidence="1" key="1">
    <citation type="submission" date="2024-01" db="EMBL/GenBank/DDBJ databases">
        <title>New evidence supports the origin of RcGTA from prophage.</title>
        <authorList>
            <person name="Xu Y."/>
            <person name="Liu B."/>
            <person name="Chen F."/>
        </authorList>
    </citation>
    <scope>NUCLEOTIDE SEQUENCE</scope>
</reference>
<gene>
    <name evidence="1" type="ORF">vBMseSP1_gp40</name>
</gene>
<organism evidence="1">
    <name type="scientific">Mesorhizobium phage vB_MseS-P1</name>
    <dbReference type="NCBI Taxonomy" id="3120101"/>
    <lineage>
        <taxon>Viruses</taxon>
    </lineage>
</organism>
<name>A0AB38ZLK8_9VIRU</name>
<evidence type="ECO:0000313" key="1">
    <source>
        <dbReference type="EMBL" id="XAG98244.1"/>
    </source>
</evidence>
<proteinExistence type="predicted"/>
<dbReference type="EMBL" id="PP232116">
    <property type="protein sequence ID" value="XAG98244.1"/>
    <property type="molecule type" value="Genomic_DNA"/>
</dbReference>
<accession>A0AB38ZLK8</accession>
<dbReference type="InterPro" id="IPR011855">
    <property type="entry name" value="Phgtail_TP901_1"/>
</dbReference>